<organism evidence="1 2">
    <name type="scientific">Antarcticirhabdus aurantiaca</name>
    <dbReference type="NCBI Taxonomy" id="2606717"/>
    <lineage>
        <taxon>Bacteria</taxon>
        <taxon>Pseudomonadati</taxon>
        <taxon>Pseudomonadota</taxon>
        <taxon>Alphaproteobacteria</taxon>
        <taxon>Hyphomicrobiales</taxon>
        <taxon>Aurantimonadaceae</taxon>
        <taxon>Antarcticirhabdus</taxon>
    </lineage>
</organism>
<name>A0ACD4NIY6_9HYPH</name>
<evidence type="ECO:0000313" key="2">
    <source>
        <dbReference type="Proteomes" id="UP001163223"/>
    </source>
</evidence>
<protein>
    <submittedName>
        <fullName evidence="1">PQQ-binding-like beta-propeller repeat protein</fullName>
    </submittedName>
</protein>
<accession>A0ACD4NIY6</accession>
<sequence length="885" mass="93453">MAPVRHTALTSTVGVILAVLGLVLLAGGGWLAWLGGSLYYLAAGIGFVLTGALLIARRPAALLVYALLVLGTFVWALWEVGLDWWPLAARGGVVVLIGLFLITPPVTRRLGITTVADALDGRTPQPSAFRGAGLALTAVLAVALVGALASLFLDQHRIEGRIETANGPQPDPRGVPAEGWQAYGRTSDGQRYSPLGQITPENVSDLQVAWQYNTGDVSQPNDPEETTFQSVPLKVGNRLFLCTPHQAIVALDAGTGAEVWRTDLQIRGELALQHLTCRGVSYKPPTGLAPPAPSAALDAPAAATQVAQAAVAPQTPGSETSPPATATTGSSESPAEAQRSNEPSTFQETPPLPDSGTLPPTDPRSPVGNLPLAASVQRTVPFCDAMLFMATADGRLVALDPETGSVCANFGGGDGQVDLWNGMPYINPGSYYSTSPAIVLGDRVIVGGTVLDNVSTTEPSGVIRAYSIPSGDLVWNWDSGNPVDTAPLQPGEAYTPNSPNSWSIMSVDEALGLVYVPLGNQPPDQFGGDRSENVERFSSSVVALRISDGTVAWHFQTVHHDLWDYDVPSQPTLFDIERDGQRVPALIQPTKQGELFVLNRETGEPILPVREEPAPQGAVPGDFTAPTQPHSALSFNPPALTETDMWGATLFDQLACRIAFHQHRYEGRFTPPSLEGSIIYPGNFGVFNWGSVAVDPVRQMVFATPTYLAFTSKLIPRPNPDALVVTDGAPEGPLPALNENFGAPYAVEMGPFMSPIGVPCQAPPWGYVAGADLSTGEIRWMHKNGTVRDLTPVPLPIPMGVPGLGGAVLTASGLAFYSGTIDYYVRGYDVTTGAEVWKARLPAGGQSTPMTYEEGGRQFLVVTAGGHGSLGTKRGDAVIAYALPQ</sequence>
<dbReference type="Proteomes" id="UP001163223">
    <property type="component" value="Chromosome"/>
</dbReference>
<dbReference type="EMBL" id="CP113520">
    <property type="protein sequence ID" value="WAJ26760.1"/>
    <property type="molecule type" value="Genomic_DNA"/>
</dbReference>
<evidence type="ECO:0000313" key="1">
    <source>
        <dbReference type="EMBL" id="WAJ26760.1"/>
    </source>
</evidence>
<gene>
    <name evidence="1" type="ORF">OXU80_18065</name>
</gene>
<reference evidence="1" key="1">
    <citation type="submission" date="2022-11" db="EMBL/GenBank/DDBJ databases">
        <title>beta-Carotene-producing bacterium, Jeongeuplla avenae sp. nov., alleviates the salt stress of Arabidopsis seedlings.</title>
        <authorList>
            <person name="Jiang L."/>
            <person name="Lee J."/>
        </authorList>
    </citation>
    <scope>NUCLEOTIDE SEQUENCE</scope>
    <source>
        <strain evidence="1">DY_R2A_6</strain>
    </source>
</reference>
<keyword evidence="2" id="KW-1185">Reference proteome</keyword>
<proteinExistence type="predicted"/>